<evidence type="ECO:0000313" key="1">
    <source>
        <dbReference type="EMBL" id="CAB4887156.1"/>
    </source>
</evidence>
<protein>
    <submittedName>
        <fullName evidence="1">Unannotated protein</fullName>
    </submittedName>
</protein>
<proteinExistence type="predicted"/>
<sequence>MTDEPPNGHNFVELGVDECIALLASTDVGRLCVIDHGHPVAYPVNYRVVPDGRGNVALVLRTRADSMLDQPDTPAGFEIDSVDSLTETGWSVVLRGTLLRADGPTVPFWVRAWDPRPRLAGRDTWLYFVSTAISGRRLMDGVPEWAFSVHGYI</sequence>
<dbReference type="InterPro" id="IPR012349">
    <property type="entry name" value="Split_barrel_FMN-bd"/>
</dbReference>
<dbReference type="EMBL" id="CAFBLP010000080">
    <property type="protein sequence ID" value="CAB4887156.1"/>
    <property type="molecule type" value="Genomic_DNA"/>
</dbReference>
<dbReference type="Pfam" id="PF12900">
    <property type="entry name" value="Pyridox_ox_2"/>
    <property type="match status" value="1"/>
</dbReference>
<dbReference type="Gene3D" id="2.30.110.10">
    <property type="entry name" value="Electron Transport, Fmn-binding Protein, Chain A"/>
    <property type="match status" value="1"/>
</dbReference>
<accession>A0A6J7EVI8</accession>
<dbReference type="AlphaFoldDB" id="A0A6J7EVI8"/>
<name>A0A6J7EVI8_9ZZZZ</name>
<reference evidence="1" key="1">
    <citation type="submission" date="2020-05" db="EMBL/GenBank/DDBJ databases">
        <authorList>
            <person name="Chiriac C."/>
            <person name="Salcher M."/>
            <person name="Ghai R."/>
            <person name="Kavagutti S V."/>
        </authorList>
    </citation>
    <scope>NUCLEOTIDE SEQUENCE</scope>
</reference>
<organism evidence="1">
    <name type="scientific">freshwater metagenome</name>
    <dbReference type="NCBI Taxonomy" id="449393"/>
    <lineage>
        <taxon>unclassified sequences</taxon>
        <taxon>metagenomes</taxon>
        <taxon>ecological metagenomes</taxon>
    </lineage>
</organism>
<gene>
    <name evidence="1" type="ORF">UFOPK3376_02465</name>
</gene>
<dbReference type="SUPFAM" id="SSF50475">
    <property type="entry name" value="FMN-binding split barrel"/>
    <property type="match status" value="1"/>
</dbReference>
<dbReference type="InterPro" id="IPR024747">
    <property type="entry name" value="Pyridox_Oxase-rel"/>
</dbReference>